<evidence type="ECO:0000256" key="10">
    <source>
        <dbReference type="ARBA" id="ARBA00035861"/>
    </source>
</evidence>
<evidence type="ECO:0000256" key="3">
    <source>
        <dbReference type="ARBA" id="ARBA00022457"/>
    </source>
</evidence>
<dbReference type="InterPro" id="IPR003561">
    <property type="entry name" value="Mutator_MutT"/>
</dbReference>
<dbReference type="EC" id="3.6.1.55" evidence="12"/>
<sequence length="137" mass="15632">MDVGGPLLLVVACALLNRDNKVLLAERPRGKPMAGLWEFPGGKIESGETPEESLVRELEEELGLYVQPKDLFPLSFASYSYETFHLLMPFYLCRHYEGIPQGREGQNLQWVFVNDLDQYPMPIADKPLVKALKNYLF</sequence>
<dbReference type="InterPro" id="IPR015797">
    <property type="entry name" value="NUDIX_hydrolase-like_dom_sf"/>
</dbReference>
<dbReference type="InterPro" id="IPR029119">
    <property type="entry name" value="MutY_C"/>
</dbReference>
<name>A0A0M3T373_9HYPH</name>
<dbReference type="GO" id="GO:0006281">
    <property type="term" value="P:DNA repair"/>
    <property type="evidence" value="ECO:0007669"/>
    <property type="project" value="UniProtKB-KW"/>
</dbReference>
<protein>
    <recommendedName>
        <fullName evidence="13">8-oxo-dGTP diphosphatase</fullName>
        <ecNumber evidence="12">3.6.1.55</ecNumber>
    </recommendedName>
    <alternativeName>
        <fullName evidence="16">7,8-dihydro-8-oxoguanine-triphosphatase</fullName>
    </alternativeName>
    <alternativeName>
        <fullName evidence="15">Mutator protein MutT</fullName>
    </alternativeName>
    <alternativeName>
        <fullName evidence="14">dGTP pyrophosphohydrolase</fullName>
    </alternativeName>
</protein>
<evidence type="ECO:0000256" key="2">
    <source>
        <dbReference type="ARBA" id="ARBA00005582"/>
    </source>
</evidence>
<evidence type="ECO:0000256" key="11">
    <source>
        <dbReference type="ARBA" id="ARBA00036904"/>
    </source>
</evidence>
<feature type="binding site" evidence="18">
    <location>
        <position position="41"/>
    </location>
    <ligand>
        <name>Mg(2+)</name>
        <dbReference type="ChEBI" id="CHEBI:18420"/>
    </ligand>
</feature>
<dbReference type="GO" id="GO:0044715">
    <property type="term" value="F:8-oxo-dGDP phosphatase activity"/>
    <property type="evidence" value="ECO:0007669"/>
    <property type="project" value="TreeGrafter"/>
</dbReference>
<evidence type="ECO:0000256" key="13">
    <source>
        <dbReference type="ARBA" id="ARBA00040794"/>
    </source>
</evidence>
<dbReference type="SUPFAM" id="SSF55811">
    <property type="entry name" value="Nudix"/>
    <property type="match status" value="1"/>
</dbReference>
<dbReference type="GO" id="GO:0006260">
    <property type="term" value="P:DNA replication"/>
    <property type="evidence" value="ECO:0007669"/>
    <property type="project" value="UniProtKB-KW"/>
</dbReference>
<dbReference type="PANTHER" id="PTHR47707">
    <property type="entry name" value="8-OXO-DGTP DIPHOSPHATASE"/>
    <property type="match status" value="1"/>
</dbReference>
<keyword evidence="9" id="KW-0234">DNA repair</keyword>
<feature type="binding site" evidence="17">
    <location>
        <position position="27"/>
    </location>
    <ligand>
        <name>8-oxo-dGTP</name>
        <dbReference type="ChEBI" id="CHEBI:77896"/>
    </ligand>
</feature>
<evidence type="ECO:0000256" key="17">
    <source>
        <dbReference type="PIRSR" id="PIRSR603561-1"/>
    </source>
</evidence>
<dbReference type="Gene3D" id="3.90.79.10">
    <property type="entry name" value="Nucleoside Triphosphate Pyrophosphohydrolase"/>
    <property type="match status" value="1"/>
</dbReference>
<organism evidence="20 21">
    <name type="scientific">Bartonella ancashensis</name>
    <dbReference type="NCBI Taxonomy" id="1318743"/>
    <lineage>
        <taxon>Bacteria</taxon>
        <taxon>Pseudomonadati</taxon>
        <taxon>Pseudomonadota</taxon>
        <taxon>Alphaproteobacteria</taxon>
        <taxon>Hyphomicrobiales</taxon>
        <taxon>Bartonellaceae</taxon>
        <taxon>Bartonella</taxon>
    </lineage>
</organism>
<keyword evidence="7 20" id="KW-0378">Hydrolase</keyword>
<evidence type="ECO:0000256" key="7">
    <source>
        <dbReference type="ARBA" id="ARBA00022801"/>
    </source>
</evidence>
<keyword evidence="4" id="KW-0235">DNA replication</keyword>
<dbReference type="NCBIfam" id="TIGR00586">
    <property type="entry name" value="mutt"/>
    <property type="match status" value="1"/>
</dbReference>
<dbReference type="GO" id="GO:0035539">
    <property type="term" value="F:8-oxo-7,8-dihydrodeoxyguanosine triphosphate pyrophosphatase activity"/>
    <property type="evidence" value="ECO:0007669"/>
    <property type="project" value="UniProtKB-EC"/>
</dbReference>
<dbReference type="PANTHER" id="PTHR47707:SF1">
    <property type="entry name" value="NUDIX HYDROLASE FAMILY PROTEIN"/>
    <property type="match status" value="1"/>
</dbReference>
<dbReference type="InterPro" id="IPR000086">
    <property type="entry name" value="NUDIX_hydrolase_dom"/>
</dbReference>
<dbReference type="InterPro" id="IPR047127">
    <property type="entry name" value="MutT-like"/>
</dbReference>
<feature type="binding site" evidence="18">
    <location>
        <position position="61"/>
    </location>
    <ligand>
        <name>Mg(2+)</name>
        <dbReference type="ChEBI" id="CHEBI:18420"/>
    </ligand>
</feature>
<dbReference type="CDD" id="cd03425">
    <property type="entry name" value="NUDIX_MutT_NudA_like"/>
    <property type="match status" value="1"/>
</dbReference>
<feature type="domain" description="Nudix hydrolase" evidence="19">
    <location>
        <begin position="6"/>
        <end position="136"/>
    </location>
</feature>
<dbReference type="EMBL" id="CP010401">
    <property type="protein sequence ID" value="ALE04101.1"/>
    <property type="molecule type" value="Genomic_DNA"/>
</dbReference>
<accession>A0A0M3T373</accession>
<dbReference type="GO" id="GO:0008413">
    <property type="term" value="F:8-oxo-7,8-dihydroguanosine triphosphate pyrophosphatase activity"/>
    <property type="evidence" value="ECO:0007669"/>
    <property type="project" value="InterPro"/>
</dbReference>
<evidence type="ECO:0000256" key="8">
    <source>
        <dbReference type="ARBA" id="ARBA00022842"/>
    </source>
</evidence>
<dbReference type="PROSITE" id="PS51462">
    <property type="entry name" value="NUDIX"/>
    <property type="match status" value="1"/>
</dbReference>
<evidence type="ECO:0000313" key="20">
    <source>
        <dbReference type="EMBL" id="ALE04101.1"/>
    </source>
</evidence>
<dbReference type="GO" id="GO:0044716">
    <property type="term" value="F:8-oxo-GDP phosphatase activity"/>
    <property type="evidence" value="ECO:0007669"/>
    <property type="project" value="TreeGrafter"/>
</dbReference>
<evidence type="ECO:0000313" key="21">
    <source>
        <dbReference type="Proteomes" id="UP000057213"/>
    </source>
</evidence>
<comment type="similarity">
    <text evidence="2">Belongs to the Nudix hydrolase family.</text>
</comment>
<keyword evidence="5 18" id="KW-0479">Metal-binding</keyword>
<dbReference type="KEGG" id="banc:PU02_1287"/>
<dbReference type="OrthoDB" id="9810648at2"/>
<comment type="catalytic activity">
    <reaction evidence="10">
        <text>8-oxo-dGTP + H2O = 8-oxo-dGMP + diphosphate + H(+)</text>
        <dbReference type="Rhea" id="RHEA:31575"/>
        <dbReference type="ChEBI" id="CHEBI:15377"/>
        <dbReference type="ChEBI" id="CHEBI:15378"/>
        <dbReference type="ChEBI" id="CHEBI:33019"/>
        <dbReference type="ChEBI" id="CHEBI:63224"/>
        <dbReference type="ChEBI" id="CHEBI:77896"/>
        <dbReference type="EC" id="3.6.1.55"/>
    </reaction>
</comment>
<dbReference type="PRINTS" id="PR00502">
    <property type="entry name" value="NUDIXFAMILY"/>
</dbReference>
<keyword evidence="6" id="KW-0227">DNA damage</keyword>
<evidence type="ECO:0000256" key="4">
    <source>
        <dbReference type="ARBA" id="ARBA00022705"/>
    </source>
</evidence>
<evidence type="ECO:0000256" key="12">
    <source>
        <dbReference type="ARBA" id="ARBA00038905"/>
    </source>
</evidence>
<feature type="binding site" evidence="17">
    <location>
        <begin position="38"/>
        <end position="41"/>
    </location>
    <ligand>
        <name>8-oxo-dGTP</name>
        <dbReference type="ChEBI" id="CHEBI:77896"/>
    </ligand>
</feature>
<evidence type="ECO:0000256" key="14">
    <source>
        <dbReference type="ARBA" id="ARBA00041592"/>
    </source>
</evidence>
<dbReference type="InterPro" id="IPR020476">
    <property type="entry name" value="Nudix_hydrolase"/>
</dbReference>
<evidence type="ECO:0000256" key="1">
    <source>
        <dbReference type="ARBA" id="ARBA00001946"/>
    </source>
</evidence>
<evidence type="ECO:0000256" key="16">
    <source>
        <dbReference type="ARBA" id="ARBA00042798"/>
    </source>
</evidence>
<dbReference type="Pfam" id="PF14815">
    <property type="entry name" value="NUDIX_4"/>
    <property type="match status" value="1"/>
</dbReference>
<gene>
    <name evidence="20" type="ORF">PU02_1287</name>
</gene>
<evidence type="ECO:0000259" key="19">
    <source>
        <dbReference type="PROSITE" id="PS51462"/>
    </source>
</evidence>
<dbReference type="RefSeq" id="WP_053944537.1">
    <property type="nucleotide sequence ID" value="NZ_CP010401.1"/>
</dbReference>
<keyword evidence="8 18" id="KW-0460">Magnesium</keyword>
<keyword evidence="21" id="KW-1185">Reference proteome</keyword>
<proteinExistence type="inferred from homology"/>
<dbReference type="Proteomes" id="UP000057213">
    <property type="component" value="Chromosome"/>
</dbReference>
<dbReference type="STRING" id="1318743.PU02_1287"/>
<comment type="cofactor">
    <cofactor evidence="1 18">
        <name>Mg(2+)</name>
        <dbReference type="ChEBI" id="CHEBI:18420"/>
    </cofactor>
</comment>
<evidence type="ECO:0000256" key="6">
    <source>
        <dbReference type="ARBA" id="ARBA00022763"/>
    </source>
</evidence>
<dbReference type="AlphaFoldDB" id="A0A0M3T373"/>
<evidence type="ECO:0000256" key="18">
    <source>
        <dbReference type="PIRSR" id="PIRSR603561-2"/>
    </source>
</evidence>
<reference evidence="20 21" key="1">
    <citation type="journal article" date="2015" name="Genome Announc.">
        <title>Complete Genome Sequence of Bartonella ancashensis Strain 20.00, Isolated from the Blood of a Patient with Verruga Peruana.</title>
        <authorList>
            <person name="Hang J."/>
            <person name="Mullins K.E."/>
            <person name="Clifford R.J."/>
            <person name="Onmus-Leone F."/>
            <person name="Yang Y."/>
            <person name="Jiang J."/>
            <person name="Leguia M."/>
            <person name="Kasper M.R."/>
            <person name="Maguina C."/>
            <person name="Lesho E.P."/>
            <person name="Jarman R.G."/>
            <person name="Richards A.L."/>
            <person name="Blazes D."/>
        </authorList>
    </citation>
    <scope>NUCLEOTIDE SEQUENCE [LARGE SCALE GENOMIC DNA]</scope>
    <source>
        <strain evidence="20 21">20.00</strain>
    </source>
</reference>
<evidence type="ECO:0000256" key="9">
    <source>
        <dbReference type="ARBA" id="ARBA00023204"/>
    </source>
</evidence>
<keyword evidence="3" id="KW-0515">Mutator protein</keyword>
<evidence type="ECO:0000256" key="5">
    <source>
        <dbReference type="ARBA" id="ARBA00022723"/>
    </source>
</evidence>
<dbReference type="GO" id="GO:0046872">
    <property type="term" value="F:metal ion binding"/>
    <property type="evidence" value="ECO:0007669"/>
    <property type="project" value="UniProtKB-KW"/>
</dbReference>
<dbReference type="PATRIC" id="fig|1318743.3.peg.1303"/>
<dbReference type="FunFam" id="3.90.79.10:FF:000014">
    <property type="entry name" value="8-oxo-dGTP diphosphatase MutT"/>
    <property type="match status" value="1"/>
</dbReference>
<evidence type="ECO:0000256" key="15">
    <source>
        <dbReference type="ARBA" id="ARBA00041979"/>
    </source>
</evidence>
<comment type="catalytic activity">
    <reaction evidence="11">
        <text>8-oxo-GTP + H2O = 8-oxo-GMP + diphosphate + H(+)</text>
        <dbReference type="Rhea" id="RHEA:67616"/>
        <dbReference type="ChEBI" id="CHEBI:15377"/>
        <dbReference type="ChEBI" id="CHEBI:15378"/>
        <dbReference type="ChEBI" id="CHEBI:33019"/>
        <dbReference type="ChEBI" id="CHEBI:143553"/>
        <dbReference type="ChEBI" id="CHEBI:145694"/>
    </reaction>
</comment>